<comment type="similarity">
    <text evidence="1">Belongs to the TECPR1 family.</text>
</comment>
<dbReference type="InterPro" id="IPR051513">
    <property type="entry name" value="Tectonin_beta-prop"/>
</dbReference>
<comment type="caution">
    <text evidence="5">The sequence shown here is derived from an EMBL/GenBank/DDBJ whole genome shotgun (WGS) entry which is preliminary data.</text>
</comment>
<reference evidence="5 6" key="1">
    <citation type="journal article" date="2019" name="PLoS Biol.">
        <title>Sex chromosomes control vertical transmission of feminizing Wolbachia symbionts in an isopod.</title>
        <authorList>
            <person name="Becking T."/>
            <person name="Chebbi M.A."/>
            <person name="Giraud I."/>
            <person name="Moumen B."/>
            <person name="Laverre T."/>
            <person name="Caubet Y."/>
            <person name="Peccoud J."/>
            <person name="Gilbert C."/>
            <person name="Cordaux R."/>
        </authorList>
    </citation>
    <scope>NUCLEOTIDE SEQUENCE [LARGE SCALE GENOMIC DNA]</scope>
    <source>
        <strain evidence="5">ANa2</strain>
        <tissue evidence="5">Whole body excluding digestive tract and cuticle</tissue>
    </source>
</reference>
<name>A0A5N5SRN3_9CRUS</name>
<proteinExistence type="inferred from homology"/>
<dbReference type="EMBL" id="SEYY01020989">
    <property type="protein sequence ID" value="KAB7496835.1"/>
    <property type="molecule type" value="Genomic_DNA"/>
</dbReference>
<organism evidence="5 6">
    <name type="scientific">Armadillidium nasatum</name>
    <dbReference type="NCBI Taxonomy" id="96803"/>
    <lineage>
        <taxon>Eukaryota</taxon>
        <taxon>Metazoa</taxon>
        <taxon>Ecdysozoa</taxon>
        <taxon>Arthropoda</taxon>
        <taxon>Crustacea</taxon>
        <taxon>Multicrustacea</taxon>
        <taxon>Malacostraca</taxon>
        <taxon>Eumalacostraca</taxon>
        <taxon>Peracarida</taxon>
        <taxon>Isopoda</taxon>
        <taxon>Oniscidea</taxon>
        <taxon>Crinocheta</taxon>
        <taxon>Armadillidiidae</taxon>
        <taxon>Armadillidium</taxon>
    </lineage>
</organism>
<dbReference type="PANTHER" id="PTHR23250">
    <property type="entry name" value="DYSFERLIN-RELATED"/>
    <property type="match status" value="1"/>
</dbReference>
<dbReference type="SMART" id="SM00694">
    <property type="entry name" value="DysFC"/>
    <property type="match status" value="1"/>
</dbReference>
<feature type="domain" description="Peroxin/Ferlin" evidence="3">
    <location>
        <begin position="87"/>
        <end position="153"/>
    </location>
</feature>
<dbReference type="InterPro" id="IPR006614">
    <property type="entry name" value="Peroxin/Ferlin"/>
</dbReference>
<accession>A0A5N5SRN3</accession>
<dbReference type="Proteomes" id="UP000326759">
    <property type="component" value="Unassembled WGS sequence"/>
</dbReference>
<feature type="domain" description="Peroxin/Ferlin" evidence="4">
    <location>
        <begin position="164"/>
        <end position="197"/>
    </location>
</feature>
<evidence type="ECO:0000313" key="6">
    <source>
        <dbReference type="Proteomes" id="UP000326759"/>
    </source>
</evidence>
<protein>
    <submittedName>
        <fullName evidence="5">Tectonin beta-propeller repeat-containing protein 1</fullName>
    </submittedName>
</protein>
<dbReference type="GO" id="GO:0098588">
    <property type="term" value="C:bounding membrane of organelle"/>
    <property type="evidence" value="ECO:0007669"/>
    <property type="project" value="UniProtKB-ARBA"/>
</dbReference>
<evidence type="ECO:0000259" key="3">
    <source>
        <dbReference type="SMART" id="SM00693"/>
    </source>
</evidence>
<dbReference type="SMART" id="SM00706">
    <property type="entry name" value="TECPR"/>
    <property type="match status" value="4"/>
</dbReference>
<evidence type="ECO:0000259" key="4">
    <source>
        <dbReference type="SMART" id="SM00694"/>
    </source>
</evidence>
<dbReference type="Pfam" id="PF06398">
    <property type="entry name" value="Pex24p"/>
    <property type="match status" value="1"/>
</dbReference>
<dbReference type="InterPro" id="IPR006624">
    <property type="entry name" value="Beta-propeller_rpt_TECPR"/>
</dbReference>
<dbReference type="OrthoDB" id="72441at2759"/>
<dbReference type="Pfam" id="PF19193">
    <property type="entry name" value="Tectonin"/>
    <property type="match status" value="1"/>
</dbReference>
<evidence type="ECO:0000256" key="1">
    <source>
        <dbReference type="ARBA" id="ARBA00005966"/>
    </source>
</evidence>
<dbReference type="AlphaFoldDB" id="A0A5N5SRN3"/>
<dbReference type="Pfam" id="PF06462">
    <property type="entry name" value="Hyd_WA"/>
    <property type="match status" value="1"/>
</dbReference>
<gene>
    <name evidence="5" type="primary">Tecpr1</name>
    <name evidence="5" type="ORF">Anas_05132</name>
</gene>
<dbReference type="SMART" id="SM00693">
    <property type="entry name" value="DysFN"/>
    <property type="match status" value="1"/>
</dbReference>
<sequence>MPSDINHLSIGGDFIVTEAVYNFGAGERTLCEYFWRGVGGHLRIVETGAGGVTWGISSDSHVYTYTGASGGGIYKGNACDPDIYLMSDIKNFHVWENQRWNPLTGFTYRGLPTDRKTWSDQSGRYEISKASTKLPSRHWQWMTVFRLGTWVVDHHTPNGVDKDGWQYATDFPMSYHSHRYVTDLVRRRRWVRRCRISTSGPWKQMEKVALISVSISPQYTEDGTVPVWGISVSHEVVMREGVTLQCPRGNRWCLIPSETPMNFICASIEGGIWAVSVNGQAHVRIGVSRSNPKGYDWVNVDAPNVPLKQIGAGNWKVWAIDRDGALYYRVNVQPLFPEGTDWQLVTDGVESISVGTDGSLTAVLHSYSQGIGESLGVIARRKGVSQENPGGTGWDICSGTRWTHVSARNPIL</sequence>
<evidence type="ECO:0000256" key="2">
    <source>
        <dbReference type="ARBA" id="ARBA00022737"/>
    </source>
</evidence>
<evidence type="ECO:0000313" key="5">
    <source>
        <dbReference type="EMBL" id="KAB7496835.1"/>
    </source>
</evidence>
<dbReference type="PANTHER" id="PTHR23250:SF1">
    <property type="entry name" value="TECTONIN BETA-PROPELLER REPEAT-CONTAINING PROTEIN 1"/>
    <property type="match status" value="1"/>
</dbReference>
<keyword evidence="6" id="KW-1185">Reference proteome</keyword>
<keyword evidence="2" id="KW-0677">Repeat</keyword>
<dbReference type="GO" id="GO:0005737">
    <property type="term" value="C:cytoplasm"/>
    <property type="evidence" value="ECO:0007669"/>
    <property type="project" value="UniProtKB-ARBA"/>
</dbReference>
<dbReference type="InterPro" id="IPR010482">
    <property type="entry name" value="TECPR1-like_DysF"/>
</dbReference>